<dbReference type="OrthoDB" id="10267344at2759"/>
<sequence>MVLARDERRDGTTAPKFEGPFKVGDKTKDGSYILYDGTGEPLIRRYAPSQLKLFTRRTPLSEDAT</sequence>
<evidence type="ECO:0000256" key="1">
    <source>
        <dbReference type="SAM" id="MobiDB-lite"/>
    </source>
</evidence>
<organism evidence="2 3">
    <name type="scientific">Actinomortierella ambigua</name>
    <dbReference type="NCBI Taxonomy" id="1343610"/>
    <lineage>
        <taxon>Eukaryota</taxon>
        <taxon>Fungi</taxon>
        <taxon>Fungi incertae sedis</taxon>
        <taxon>Mucoromycota</taxon>
        <taxon>Mortierellomycotina</taxon>
        <taxon>Mortierellomycetes</taxon>
        <taxon>Mortierellales</taxon>
        <taxon>Mortierellaceae</taxon>
        <taxon>Actinomortierella</taxon>
    </lineage>
</organism>
<name>A0A9P6PFV4_9FUNG</name>
<dbReference type="EMBL" id="JAAAJB010001884">
    <property type="protein sequence ID" value="KAG0247245.1"/>
    <property type="molecule type" value="Genomic_DNA"/>
</dbReference>
<keyword evidence="3" id="KW-1185">Reference proteome</keyword>
<evidence type="ECO:0000313" key="2">
    <source>
        <dbReference type="EMBL" id="KAG0247245.1"/>
    </source>
</evidence>
<protein>
    <submittedName>
        <fullName evidence="2">Uncharacterized protein</fullName>
    </submittedName>
</protein>
<feature type="non-terminal residue" evidence="2">
    <location>
        <position position="65"/>
    </location>
</feature>
<dbReference type="Proteomes" id="UP000807716">
    <property type="component" value="Unassembled WGS sequence"/>
</dbReference>
<gene>
    <name evidence="2" type="ORF">DFQ27_002354</name>
</gene>
<evidence type="ECO:0000313" key="3">
    <source>
        <dbReference type="Proteomes" id="UP000807716"/>
    </source>
</evidence>
<comment type="caution">
    <text evidence="2">The sequence shown here is derived from an EMBL/GenBank/DDBJ whole genome shotgun (WGS) entry which is preliminary data.</text>
</comment>
<accession>A0A9P6PFV4</accession>
<feature type="region of interest" description="Disordered" evidence="1">
    <location>
        <begin position="1"/>
        <end position="21"/>
    </location>
</feature>
<reference evidence="2" key="1">
    <citation type="journal article" date="2020" name="Fungal Divers.">
        <title>Resolving the Mortierellaceae phylogeny through synthesis of multi-gene phylogenetics and phylogenomics.</title>
        <authorList>
            <person name="Vandepol N."/>
            <person name="Liber J."/>
            <person name="Desiro A."/>
            <person name="Na H."/>
            <person name="Kennedy M."/>
            <person name="Barry K."/>
            <person name="Grigoriev I.V."/>
            <person name="Miller A.N."/>
            <person name="O'Donnell K."/>
            <person name="Stajich J.E."/>
            <person name="Bonito G."/>
        </authorList>
    </citation>
    <scope>NUCLEOTIDE SEQUENCE</scope>
    <source>
        <strain evidence="2">BC1065</strain>
    </source>
</reference>
<proteinExistence type="predicted"/>
<dbReference type="AlphaFoldDB" id="A0A9P6PFV4"/>
<feature type="compositionally biased region" description="Basic and acidic residues" evidence="1">
    <location>
        <begin position="1"/>
        <end position="11"/>
    </location>
</feature>